<dbReference type="AlphaFoldDB" id="A0A6M4WHI3"/>
<gene>
    <name evidence="2" type="ORF">G9272_02320</name>
</gene>
<dbReference type="EMBL" id="CP049838">
    <property type="protein sequence ID" value="QJS99281.1"/>
    <property type="molecule type" value="Genomic_DNA"/>
</dbReference>
<keyword evidence="1" id="KW-1133">Transmembrane helix</keyword>
<dbReference type="Pfam" id="PF13365">
    <property type="entry name" value="Trypsin_2"/>
    <property type="match status" value="1"/>
</dbReference>
<reference evidence="2" key="1">
    <citation type="submission" date="2020-03" db="EMBL/GenBank/DDBJ databases">
        <title>Molecular networking-based the target discovery of potent antiproliferative macrolactams: 5/6/7/16 polycyclic ansamycins and glycosylated trienomycin from Streptomyces cacaoi subsp. asoensis.</title>
        <authorList>
            <person name="Liu L.-L."/>
        </authorList>
    </citation>
    <scope>NUCLEOTIDE SEQUENCE [LARGE SCALE GENOMIC DNA]</scope>
    <source>
        <strain evidence="2">H2S5</strain>
    </source>
</reference>
<sequence length="919" mass="99293">MTWAARSRAVEVVNRTAQSYGSGCLIAPGLVLTARHVAQPGTGRIQVRDLEGGDFAEALTIWDQSSGDITLLRIEHRNFGETVPVVRFGELVGTDPAHRPRCTTTGFPRSMRRRAGTAGAYVDDAKTVDGYVTPATGARSQRYALEIGRALPADVADWQGMSGAGLFCEGVLVGVIASVPTRLQGLLLAIPVVNLLSDDGFVRAVAEHTGMRPQLLPADLQPLLTGVPEPRLSSTYLLDPRAQVVSLTGMTHLISRIERWCHSRDGLDVAAVTGLGGTGKSRLVTEILKRLAHPPPAQPKTPPAQPWAGGFLAEHPRHTDYRMLASAHRPLLIAVDFAETRRSQILDLARAVAESREGGPAIRILLLARRHASWWPQLRRELRILHAGLVEQSFSVRPHDVWDVENPTDVYETAKSSFVERIRQLQQAGHGDSTWKQVGAADIPCVFGDDTSSSGHTTPVIYRHISALADVLTCANPEAVRRDHPLQVLLATEEDYLRRVAEALLPPQTFDAPLIRSLVTAQYLAGAGDIAQARAVVTAAFDAHHHGFGSAAPPDKRLLASWVNVLATAYPATDHSHWGAIGEPLAAVLLGEVESESGHTFVEDFLTHEALIAEQHHHALQAIARSASEQPHTTASAHRAVAAAPERLLDPALKAVTALKPDHARLWLRLLHEALLQTVAHSRSDQETRTWGLDILARARRFAVEAEDELAVQIDVLLAAGDALSDSNPQGATHDQLLEVPRAAVEINLKAGPVRRAVVALTATLHLAITVIVTLVAALEAAPAEQWIWLLVPATLGTHLTVAALYTRSRFSVNPLTVLAPPLAVLLLVVSGTHVSHSHPPPGFLPAWLMWSVLTSVGLYNLTLAAHLWFGPSKPGKGAHGLSSFDSGVTATRPETQSRKALHTVLTRLLRKSGSRRLR</sequence>
<evidence type="ECO:0000313" key="2">
    <source>
        <dbReference type="EMBL" id="QJS99281.1"/>
    </source>
</evidence>
<dbReference type="Gene3D" id="2.40.10.120">
    <property type="match status" value="1"/>
</dbReference>
<keyword evidence="3" id="KW-1185">Reference proteome</keyword>
<protein>
    <submittedName>
        <fullName evidence="2">Trypsin-like peptidase domain-containing protein</fullName>
    </submittedName>
</protein>
<feature type="transmembrane region" description="Helical" evidence="1">
    <location>
        <begin position="818"/>
        <end position="836"/>
    </location>
</feature>
<evidence type="ECO:0000313" key="3">
    <source>
        <dbReference type="Proteomes" id="UP000502665"/>
    </source>
</evidence>
<feature type="transmembrane region" description="Helical" evidence="1">
    <location>
        <begin position="848"/>
        <end position="870"/>
    </location>
</feature>
<accession>A0A6M4WHI3</accession>
<organism evidence="2 3">
    <name type="scientific">Streptomyces asoensis</name>
    <dbReference type="NCBI Taxonomy" id="249586"/>
    <lineage>
        <taxon>Bacteria</taxon>
        <taxon>Bacillati</taxon>
        <taxon>Actinomycetota</taxon>
        <taxon>Actinomycetes</taxon>
        <taxon>Kitasatosporales</taxon>
        <taxon>Streptomycetaceae</taxon>
        <taxon>Streptomyces</taxon>
    </lineage>
</organism>
<dbReference type="RefSeq" id="WP_171394932.1">
    <property type="nucleotide sequence ID" value="NZ_CP049838.1"/>
</dbReference>
<proteinExistence type="predicted"/>
<evidence type="ECO:0000256" key="1">
    <source>
        <dbReference type="SAM" id="Phobius"/>
    </source>
</evidence>
<keyword evidence="1" id="KW-0472">Membrane</keyword>
<name>A0A6M4WHI3_9ACTN</name>
<dbReference type="InterPro" id="IPR009003">
    <property type="entry name" value="Peptidase_S1_PA"/>
</dbReference>
<feature type="transmembrane region" description="Helical" evidence="1">
    <location>
        <begin position="757"/>
        <end position="781"/>
    </location>
</feature>
<keyword evidence="1" id="KW-0812">Transmembrane</keyword>
<dbReference type="Proteomes" id="UP000502665">
    <property type="component" value="Chromosome"/>
</dbReference>
<dbReference type="SUPFAM" id="SSF50494">
    <property type="entry name" value="Trypsin-like serine proteases"/>
    <property type="match status" value="1"/>
</dbReference>